<proteinExistence type="predicted"/>
<protein>
    <submittedName>
        <fullName evidence="6">S-isoprenylcysteine methyltransferase</fullName>
    </submittedName>
</protein>
<dbReference type="RefSeq" id="WP_051693656.1">
    <property type="nucleotide sequence ID" value="NZ_FOVB01000001.1"/>
</dbReference>
<feature type="transmembrane region" description="Helical" evidence="5">
    <location>
        <begin position="99"/>
        <end position="122"/>
    </location>
</feature>
<evidence type="ECO:0000256" key="5">
    <source>
        <dbReference type="SAM" id="Phobius"/>
    </source>
</evidence>
<dbReference type="STRING" id="1185766.SAMN05216224_101100"/>
<dbReference type="EMBL" id="JHEH01000035">
    <property type="protein sequence ID" value="KEP68363.1"/>
    <property type="molecule type" value="Genomic_DNA"/>
</dbReference>
<dbReference type="Gene3D" id="1.20.120.1630">
    <property type="match status" value="1"/>
</dbReference>
<sequence length="147" mass="16422">MIPRTLDLPPLWLALFAAVVWGLGHAAPLDLTLDRLFAVPLLAIGVVLMLGAAVQMALRHTPLMPHREPRALVTQGVFALSRNPIYLGDAFVLAGLCLWWNATYALVLVPAFMWLITVRFIVQEEARCDARFGADFAEYRAAVRRWI</sequence>
<comment type="caution">
    <text evidence="6">The sequence shown here is derived from an EMBL/GenBank/DDBJ whole genome shotgun (WGS) entry which is preliminary data.</text>
</comment>
<evidence type="ECO:0000256" key="2">
    <source>
        <dbReference type="ARBA" id="ARBA00022692"/>
    </source>
</evidence>
<evidence type="ECO:0000256" key="4">
    <source>
        <dbReference type="ARBA" id="ARBA00023136"/>
    </source>
</evidence>
<keyword evidence="4 5" id="KW-0472">Membrane</keyword>
<evidence type="ECO:0000313" key="7">
    <source>
        <dbReference type="Proteomes" id="UP000027725"/>
    </source>
</evidence>
<comment type="subcellular location">
    <subcellularLocation>
        <location evidence="1">Endomembrane system</location>
        <topology evidence="1">Multi-pass membrane protein</topology>
    </subcellularLocation>
</comment>
<dbReference type="PANTHER" id="PTHR12714:SF24">
    <property type="entry name" value="SLR1182 PROTEIN"/>
    <property type="match status" value="1"/>
</dbReference>
<dbReference type="eggNOG" id="COG2020">
    <property type="taxonomic scope" value="Bacteria"/>
</dbReference>
<dbReference type="Proteomes" id="UP000027725">
    <property type="component" value="Unassembled WGS sequence"/>
</dbReference>
<dbReference type="AlphaFoldDB" id="A0A074TH69"/>
<keyword evidence="7" id="KW-1185">Reference proteome</keyword>
<evidence type="ECO:0000313" key="6">
    <source>
        <dbReference type="EMBL" id="KEP68363.1"/>
    </source>
</evidence>
<dbReference type="GO" id="GO:0008168">
    <property type="term" value="F:methyltransferase activity"/>
    <property type="evidence" value="ECO:0007669"/>
    <property type="project" value="UniProtKB-KW"/>
</dbReference>
<keyword evidence="6" id="KW-0808">Transferase</keyword>
<evidence type="ECO:0000256" key="1">
    <source>
        <dbReference type="ARBA" id="ARBA00004127"/>
    </source>
</evidence>
<evidence type="ECO:0000256" key="3">
    <source>
        <dbReference type="ARBA" id="ARBA00022989"/>
    </source>
</evidence>
<keyword evidence="6" id="KW-0489">Methyltransferase</keyword>
<feature type="transmembrane region" description="Helical" evidence="5">
    <location>
        <begin position="36"/>
        <end position="58"/>
    </location>
</feature>
<dbReference type="PANTHER" id="PTHR12714">
    <property type="entry name" value="PROTEIN-S ISOPRENYLCYSTEINE O-METHYLTRANSFERASE"/>
    <property type="match status" value="1"/>
</dbReference>
<organism evidence="6 7">
    <name type="scientific">Thioclava dalianensis</name>
    <dbReference type="NCBI Taxonomy" id="1185766"/>
    <lineage>
        <taxon>Bacteria</taxon>
        <taxon>Pseudomonadati</taxon>
        <taxon>Pseudomonadota</taxon>
        <taxon>Alphaproteobacteria</taxon>
        <taxon>Rhodobacterales</taxon>
        <taxon>Paracoccaceae</taxon>
        <taxon>Thioclava</taxon>
    </lineage>
</organism>
<keyword evidence="3 5" id="KW-1133">Transmembrane helix</keyword>
<reference evidence="6 7" key="1">
    <citation type="submission" date="2014-03" db="EMBL/GenBank/DDBJ databases">
        <title>The draft genome sequence of Thioclava dalianensis DLFJ1-1.</title>
        <authorList>
            <person name="Lai Q."/>
            <person name="Shao Z."/>
        </authorList>
    </citation>
    <scope>NUCLEOTIDE SEQUENCE [LARGE SCALE GENOMIC DNA]</scope>
    <source>
        <strain evidence="6 7">DLFJ1-1</strain>
    </source>
</reference>
<name>A0A074TH69_9RHOB</name>
<dbReference type="Pfam" id="PF04191">
    <property type="entry name" value="PEMT"/>
    <property type="match status" value="1"/>
</dbReference>
<dbReference type="GO" id="GO:0032259">
    <property type="term" value="P:methylation"/>
    <property type="evidence" value="ECO:0007669"/>
    <property type="project" value="UniProtKB-KW"/>
</dbReference>
<dbReference type="InterPro" id="IPR007318">
    <property type="entry name" value="Phopholipid_MeTrfase"/>
</dbReference>
<dbReference type="GO" id="GO:0012505">
    <property type="term" value="C:endomembrane system"/>
    <property type="evidence" value="ECO:0007669"/>
    <property type="project" value="UniProtKB-SubCell"/>
</dbReference>
<keyword evidence="2 5" id="KW-0812">Transmembrane</keyword>
<gene>
    <name evidence="6" type="ORF">DL1_12260</name>
</gene>
<accession>A0A074TH69</accession>